<dbReference type="Proteomes" id="UP000216020">
    <property type="component" value="Unassembled WGS sequence"/>
</dbReference>
<reference evidence="3" key="1">
    <citation type="submission" date="2017-05" db="EMBL/GenBank/DDBJ databases">
        <title>Complete and WGS of Bordetella genogroups.</title>
        <authorList>
            <person name="Spilker T."/>
            <person name="Lipuma J."/>
        </authorList>
    </citation>
    <scope>NUCLEOTIDE SEQUENCE [LARGE SCALE GENOMIC DNA]</scope>
    <source>
        <strain evidence="3">AU16122</strain>
    </source>
</reference>
<name>A0A261S2W2_9BORD</name>
<accession>A0A261S2W2</accession>
<dbReference type="AlphaFoldDB" id="A0A261S2W2"/>
<evidence type="ECO:0000313" key="3">
    <source>
        <dbReference type="Proteomes" id="UP000216020"/>
    </source>
</evidence>
<sequence>MKPSPLSCLALLLALAAGPAAAQVASPSSEGPDFGKWETSVLGGSGKEVVRAATWSASNKTLLSYDFYVDDCRGVSFSMAWIRAQPADHDLYLNHVATTLQVDAHPAIPFLSTYQVAKGEIASVLTLAEIDDFTAAIEQMEQGRTVRMRVPWDVETRANDILEDYPLDGFAAALAWARKTCWDIAGHRPGKSQPLP</sequence>
<feature type="chain" id="PRO_5012266604" evidence="1">
    <location>
        <begin position="23"/>
        <end position="196"/>
    </location>
</feature>
<keyword evidence="1" id="KW-0732">Signal</keyword>
<feature type="signal peptide" evidence="1">
    <location>
        <begin position="1"/>
        <end position="22"/>
    </location>
</feature>
<evidence type="ECO:0000313" key="2">
    <source>
        <dbReference type="EMBL" id="OZI31272.1"/>
    </source>
</evidence>
<gene>
    <name evidence="2" type="ORF">CAL29_25445</name>
</gene>
<proteinExistence type="predicted"/>
<evidence type="ECO:0000256" key="1">
    <source>
        <dbReference type="SAM" id="SignalP"/>
    </source>
</evidence>
<comment type="caution">
    <text evidence="2">The sequence shown here is derived from an EMBL/GenBank/DDBJ whole genome shotgun (WGS) entry which is preliminary data.</text>
</comment>
<keyword evidence="3" id="KW-1185">Reference proteome</keyword>
<organism evidence="2 3">
    <name type="scientific">Bordetella genomosp. 10</name>
    <dbReference type="NCBI Taxonomy" id="1416804"/>
    <lineage>
        <taxon>Bacteria</taxon>
        <taxon>Pseudomonadati</taxon>
        <taxon>Pseudomonadota</taxon>
        <taxon>Betaproteobacteria</taxon>
        <taxon>Burkholderiales</taxon>
        <taxon>Alcaligenaceae</taxon>
        <taxon>Bordetella</taxon>
    </lineage>
</organism>
<dbReference type="RefSeq" id="WP_179284183.1">
    <property type="nucleotide sequence ID" value="NZ_NEVM01000005.1"/>
</dbReference>
<dbReference type="EMBL" id="NEVM01000005">
    <property type="protein sequence ID" value="OZI31272.1"/>
    <property type="molecule type" value="Genomic_DNA"/>
</dbReference>
<protein>
    <submittedName>
        <fullName evidence="2">Uncharacterized protein</fullName>
    </submittedName>
</protein>